<dbReference type="EMBL" id="JANPWB010000003">
    <property type="protein sequence ID" value="KAJ1197863.1"/>
    <property type="molecule type" value="Genomic_DNA"/>
</dbReference>
<gene>
    <name evidence="1" type="ORF">NDU88_001708</name>
</gene>
<name>A0AAV7V986_PLEWA</name>
<evidence type="ECO:0000313" key="1">
    <source>
        <dbReference type="EMBL" id="KAJ1197863.1"/>
    </source>
</evidence>
<reference evidence="1" key="1">
    <citation type="journal article" date="2022" name="bioRxiv">
        <title>Sequencing and chromosome-scale assembly of the giantPleurodeles waltlgenome.</title>
        <authorList>
            <person name="Brown T."/>
            <person name="Elewa A."/>
            <person name="Iarovenko S."/>
            <person name="Subramanian E."/>
            <person name="Araus A.J."/>
            <person name="Petzold A."/>
            <person name="Susuki M."/>
            <person name="Suzuki K.-i.T."/>
            <person name="Hayashi T."/>
            <person name="Toyoda A."/>
            <person name="Oliveira C."/>
            <person name="Osipova E."/>
            <person name="Leigh N.D."/>
            <person name="Simon A."/>
            <person name="Yun M.H."/>
        </authorList>
    </citation>
    <scope>NUCLEOTIDE SEQUENCE</scope>
    <source>
        <strain evidence="1">20211129_DDA</strain>
        <tissue evidence="1">Liver</tissue>
    </source>
</reference>
<evidence type="ECO:0000313" key="2">
    <source>
        <dbReference type="Proteomes" id="UP001066276"/>
    </source>
</evidence>
<sequence>MVSVISSWRRGGAHRFPNRGLVACEALWCPSAPEKGIAVLFSDARLTGSRWDPLLASLRNRILEAPMPLRVCT</sequence>
<accession>A0AAV7V986</accession>
<protein>
    <submittedName>
        <fullName evidence="1">Uncharacterized protein</fullName>
    </submittedName>
</protein>
<comment type="caution">
    <text evidence="1">The sequence shown here is derived from an EMBL/GenBank/DDBJ whole genome shotgun (WGS) entry which is preliminary data.</text>
</comment>
<proteinExistence type="predicted"/>
<organism evidence="1 2">
    <name type="scientific">Pleurodeles waltl</name>
    <name type="common">Iberian ribbed newt</name>
    <dbReference type="NCBI Taxonomy" id="8319"/>
    <lineage>
        <taxon>Eukaryota</taxon>
        <taxon>Metazoa</taxon>
        <taxon>Chordata</taxon>
        <taxon>Craniata</taxon>
        <taxon>Vertebrata</taxon>
        <taxon>Euteleostomi</taxon>
        <taxon>Amphibia</taxon>
        <taxon>Batrachia</taxon>
        <taxon>Caudata</taxon>
        <taxon>Salamandroidea</taxon>
        <taxon>Salamandridae</taxon>
        <taxon>Pleurodelinae</taxon>
        <taxon>Pleurodeles</taxon>
    </lineage>
</organism>
<keyword evidence="2" id="KW-1185">Reference proteome</keyword>
<dbReference type="Proteomes" id="UP001066276">
    <property type="component" value="Chromosome 2_1"/>
</dbReference>
<dbReference type="AlphaFoldDB" id="A0AAV7V986"/>